<accession>A0A4R3HTD2</accession>
<dbReference type="Proteomes" id="UP000295382">
    <property type="component" value="Unassembled WGS sequence"/>
</dbReference>
<dbReference type="EMBL" id="SLZQ01000007">
    <property type="protein sequence ID" value="TCS36302.1"/>
    <property type="molecule type" value="Genomic_DNA"/>
</dbReference>
<dbReference type="SUPFAM" id="SSF160272">
    <property type="entry name" value="Shew3726-like"/>
    <property type="match status" value="1"/>
</dbReference>
<protein>
    <submittedName>
        <fullName evidence="1">Uncharacterized protein DUF1488</fullName>
    </submittedName>
</protein>
<dbReference type="RefSeq" id="WP_132259129.1">
    <property type="nucleotide sequence ID" value="NZ_SLZQ01000007.1"/>
</dbReference>
<reference evidence="1 2" key="1">
    <citation type="submission" date="2019-03" db="EMBL/GenBank/DDBJ databases">
        <title>Genomic Encyclopedia of Type Strains, Phase IV (KMG-IV): sequencing the most valuable type-strain genomes for metagenomic binning, comparative biology and taxonomic classification.</title>
        <authorList>
            <person name="Goeker M."/>
        </authorList>
    </citation>
    <scope>NUCLEOTIDE SEQUENCE [LARGE SCALE GENOMIC DNA]</scope>
    <source>
        <strain evidence="1 2">DSM 7445</strain>
    </source>
</reference>
<evidence type="ECO:0000313" key="2">
    <source>
        <dbReference type="Proteomes" id="UP000295382"/>
    </source>
</evidence>
<dbReference type="OrthoDB" id="9007829at2"/>
<dbReference type="InterPro" id="IPR036692">
    <property type="entry name" value="Shew3726-like_sf"/>
</dbReference>
<keyword evidence="2" id="KW-1185">Reference proteome</keyword>
<dbReference type="AlphaFoldDB" id="A0A4R3HTD2"/>
<organism evidence="1 2">
    <name type="scientific">Paucimonas lemoignei</name>
    <name type="common">Pseudomonas lemoignei</name>
    <dbReference type="NCBI Taxonomy" id="29443"/>
    <lineage>
        <taxon>Bacteria</taxon>
        <taxon>Pseudomonadati</taxon>
        <taxon>Pseudomonadota</taxon>
        <taxon>Betaproteobacteria</taxon>
        <taxon>Burkholderiales</taxon>
        <taxon>Burkholderiaceae</taxon>
        <taxon>Paucimonas</taxon>
    </lineage>
</organism>
<gene>
    <name evidence="1" type="ORF">EDC30_107119</name>
</gene>
<proteinExistence type="predicted"/>
<sequence length="85" mass="9059">MNSSQPQLVKDGVAFTVSVEFVKHHCIVSRDALTTLASGSGQADLMRTYLAYEANINGIARRLIAAGVPGTPLELGPQNFKSSQI</sequence>
<comment type="caution">
    <text evidence="1">The sequence shown here is derived from an EMBL/GenBank/DDBJ whole genome shotgun (WGS) entry which is preliminary data.</text>
</comment>
<name>A0A4R3HTD2_PAULE</name>
<evidence type="ECO:0000313" key="1">
    <source>
        <dbReference type="EMBL" id="TCS36302.1"/>
    </source>
</evidence>